<dbReference type="GO" id="GO:0008745">
    <property type="term" value="F:N-acetylmuramoyl-L-alanine amidase activity"/>
    <property type="evidence" value="ECO:0007669"/>
    <property type="project" value="UniProtKB-EC"/>
</dbReference>
<keyword evidence="3" id="KW-0378">Hydrolase</keyword>
<evidence type="ECO:0000259" key="4">
    <source>
        <dbReference type="SMART" id="SM00646"/>
    </source>
</evidence>
<comment type="catalytic activity">
    <reaction evidence="1">
        <text>Hydrolyzes the link between N-acetylmuramoyl residues and L-amino acid residues in certain cell-wall glycopeptides.</text>
        <dbReference type="EC" id="3.5.1.28"/>
    </reaction>
</comment>
<dbReference type="SUPFAM" id="SSF53187">
    <property type="entry name" value="Zn-dependent exopeptidases"/>
    <property type="match status" value="1"/>
</dbReference>
<organism evidence="5 6">
    <name type="scientific">Pseudoprevotella muciniphila</name>
    <dbReference type="NCBI Taxonomy" id="2133944"/>
    <lineage>
        <taxon>Bacteria</taxon>
        <taxon>Pseudomonadati</taxon>
        <taxon>Bacteroidota</taxon>
        <taxon>Bacteroidia</taxon>
        <taxon>Bacteroidales</taxon>
        <taxon>Prevotellaceae</taxon>
        <taxon>Pseudoprevotella</taxon>
    </lineage>
</organism>
<dbReference type="CDD" id="cd02696">
    <property type="entry name" value="MurNAc-LAA"/>
    <property type="match status" value="1"/>
</dbReference>
<dbReference type="EC" id="3.5.1.28" evidence="2"/>
<dbReference type="Pfam" id="PF01520">
    <property type="entry name" value="Amidase_3"/>
    <property type="match status" value="1"/>
</dbReference>
<evidence type="ECO:0000256" key="1">
    <source>
        <dbReference type="ARBA" id="ARBA00001561"/>
    </source>
</evidence>
<evidence type="ECO:0000313" key="6">
    <source>
        <dbReference type="Proteomes" id="UP000249375"/>
    </source>
</evidence>
<dbReference type="GO" id="GO:0030288">
    <property type="term" value="C:outer membrane-bounded periplasmic space"/>
    <property type="evidence" value="ECO:0007669"/>
    <property type="project" value="TreeGrafter"/>
</dbReference>
<proteinExistence type="predicted"/>
<gene>
    <name evidence="5" type="ORF">C7Y71_000145</name>
</gene>
<sequence>MSKVVILGTAHGVNVAGKCSPDGRFREYRFSREVISMLKPRLESLGLTVFVDMPQDVVPLPMSTELSQRCKIVNGICGKYGKENCVYVSIHVNAAGGDGKWHDARGFAVYVSRSCSSSSKRLAKLLCDLALVRGLRGNRSVPGEHYWQAGFYVLKHTVCPAVLSENLFQDNRADVEFLMSPSGKEAVAALHLDALKQYFGINQ</sequence>
<accession>A0A5P8E3V6</accession>
<dbReference type="InterPro" id="IPR002508">
    <property type="entry name" value="MurNAc-LAA_cat"/>
</dbReference>
<reference evidence="5 6" key="1">
    <citation type="submission" date="2018-11" db="EMBL/GenBank/DDBJ databases">
        <authorList>
            <person name="Na S.W."/>
            <person name="Baik M."/>
        </authorList>
    </citation>
    <scope>NUCLEOTIDE SEQUENCE [LARGE SCALE GENOMIC DNA]</scope>
    <source>
        <strain evidence="5 6">E39</strain>
    </source>
</reference>
<dbReference type="InterPro" id="IPR050695">
    <property type="entry name" value="N-acetylmuramoyl_amidase_3"/>
</dbReference>
<evidence type="ECO:0000256" key="2">
    <source>
        <dbReference type="ARBA" id="ARBA00011901"/>
    </source>
</evidence>
<dbReference type="PANTHER" id="PTHR30404:SF0">
    <property type="entry name" value="N-ACETYLMURAMOYL-L-ALANINE AMIDASE AMIC"/>
    <property type="match status" value="1"/>
</dbReference>
<evidence type="ECO:0000256" key="3">
    <source>
        <dbReference type="ARBA" id="ARBA00022801"/>
    </source>
</evidence>
<dbReference type="OrthoDB" id="9763643at2"/>
<dbReference type="EMBL" id="CP033459">
    <property type="protein sequence ID" value="QFQ11568.1"/>
    <property type="molecule type" value="Genomic_DNA"/>
</dbReference>
<name>A0A5P8E3V6_9BACT</name>
<protein>
    <recommendedName>
        <fullName evidence="2">N-acetylmuramoyl-L-alanine amidase</fullName>
        <ecNumber evidence="2">3.5.1.28</ecNumber>
    </recommendedName>
</protein>
<dbReference type="GO" id="GO:0009253">
    <property type="term" value="P:peptidoglycan catabolic process"/>
    <property type="evidence" value="ECO:0007669"/>
    <property type="project" value="InterPro"/>
</dbReference>
<dbReference type="PANTHER" id="PTHR30404">
    <property type="entry name" value="N-ACETYLMURAMOYL-L-ALANINE AMIDASE"/>
    <property type="match status" value="1"/>
</dbReference>
<dbReference type="KEGG" id="alq:C7Y71_000145"/>
<evidence type="ECO:0000313" key="5">
    <source>
        <dbReference type="EMBL" id="QFQ11568.1"/>
    </source>
</evidence>
<dbReference type="AlphaFoldDB" id="A0A5P8E3V6"/>
<dbReference type="RefSeq" id="WP_151908866.1">
    <property type="nucleotide sequence ID" value="NZ_CP033459.1"/>
</dbReference>
<dbReference type="Proteomes" id="UP000249375">
    <property type="component" value="Chromosome"/>
</dbReference>
<dbReference type="Gene3D" id="3.40.630.40">
    <property type="entry name" value="Zn-dependent exopeptidases"/>
    <property type="match status" value="1"/>
</dbReference>
<dbReference type="SMART" id="SM00646">
    <property type="entry name" value="Ami_3"/>
    <property type="match status" value="1"/>
</dbReference>
<keyword evidence="6" id="KW-1185">Reference proteome</keyword>
<feature type="domain" description="MurNAc-LAA" evidence="4">
    <location>
        <begin position="84"/>
        <end position="196"/>
    </location>
</feature>